<evidence type="ECO:0000256" key="7">
    <source>
        <dbReference type="SAM" id="Coils"/>
    </source>
</evidence>
<keyword evidence="4" id="KW-0678">Repressor</keyword>
<dbReference type="RefSeq" id="XP_001386778.2">
    <property type="nucleotide sequence ID" value="XM_001386741.1"/>
</dbReference>
<evidence type="ECO:0000256" key="6">
    <source>
        <dbReference type="ARBA" id="ARBA00023016"/>
    </source>
</evidence>
<proteinExistence type="inferred from homology"/>
<dbReference type="GO" id="GO:0043022">
    <property type="term" value="F:ribosome binding"/>
    <property type="evidence" value="ECO:0007669"/>
    <property type="project" value="EnsemblFungi"/>
</dbReference>
<dbReference type="GeneID" id="4851592"/>
<organism evidence="9 10">
    <name type="scientific">Scheffersomyces stipitis (strain ATCC 58785 / CBS 6054 / NBRC 10063 / NRRL Y-11545)</name>
    <name type="common">Yeast</name>
    <name type="synonym">Pichia stipitis</name>
    <dbReference type="NCBI Taxonomy" id="322104"/>
    <lineage>
        <taxon>Eukaryota</taxon>
        <taxon>Fungi</taxon>
        <taxon>Dikarya</taxon>
        <taxon>Ascomycota</taxon>
        <taxon>Saccharomycotina</taxon>
        <taxon>Pichiomycetes</taxon>
        <taxon>Debaryomycetaceae</taxon>
        <taxon>Scheffersomyces</taxon>
    </lineage>
</organism>
<keyword evidence="6" id="KW-0346">Stress response</keyword>
<dbReference type="KEGG" id="pic:PICST_39512"/>
<dbReference type="SMART" id="SM00591">
    <property type="entry name" value="RWD"/>
    <property type="match status" value="1"/>
</dbReference>
<accession>A3GH43</accession>
<dbReference type="Proteomes" id="UP000002258">
    <property type="component" value="Chromosome 1"/>
</dbReference>
<evidence type="ECO:0000256" key="2">
    <source>
        <dbReference type="ARBA" id="ARBA00007665"/>
    </source>
</evidence>
<dbReference type="PROSITE" id="PS50908">
    <property type="entry name" value="RWD"/>
    <property type="match status" value="1"/>
</dbReference>
<dbReference type="GO" id="GO:0004860">
    <property type="term" value="F:protein kinase inhibitor activity"/>
    <property type="evidence" value="ECO:0007669"/>
    <property type="project" value="EnsemblFungi"/>
</dbReference>
<dbReference type="Pfam" id="PF01205">
    <property type="entry name" value="Impact_N"/>
    <property type="match status" value="1"/>
</dbReference>
<name>A3GH43_PICST</name>
<keyword evidence="5" id="KW-0810">Translation regulation</keyword>
<reference evidence="9 10" key="1">
    <citation type="journal article" date="2007" name="Nat. Biotechnol.">
        <title>Genome sequence of the lignocellulose-bioconverting and xylose-fermenting yeast Pichia stipitis.</title>
        <authorList>
            <person name="Jeffries T.W."/>
            <person name="Grigoriev I.V."/>
            <person name="Grimwood J."/>
            <person name="Laplaza J.M."/>
            <person name="Aerts A."/>
            <person name="Salamov A."/>
            <person name="Schmutz J."/>
            <person name="Lindquist E."/>
            <person name="Dehal P."/>
            <person name="Shapiro H."/>
            <person name="Jin Y.S."/>
            <person name="Passoth V."/>
            <person name="Richardson P.M."/>
        </authorList>
    </citation>
    <scope>NUCLEOTIDE SEQUENCE [LARGE SCALE GENOMIC DNA]</scope>
    <source>
        <strain evidence="10">ATCC 58785 / CBS 6054 / NBRC 10063 / NRRL Y-11545</strain>
    </source>
</reference>
<dbReference type="EMBL" id="AAVQ01000002">
    <property type="protein sequence ID" value="EAZ62755.2"/>
    <property type="molecule type" value="Genomic_DNA"/>
</dbReference>
<dbReference type="InterPro" id="IPR016135">
    <property type="entry name" value="UBQ-conjugating_enzyme/RWD"/>
</dbReference>
<sequence length="274" mass="31125">MTVEELSDEISAIDAIFPGSLTSIAPQIHNFSVPEHEEIAVQLSFPESYPDETPNLIQVINSNPLSYTDTNYLESNVQELISQVFTPGEVCMFELITELQLFLEKYEEEREEMQRVSKEVNSSKSINPTKNPLEGWHQAEPIVDRNSTFIGFARQVHSLEEAHSYLDLLTTDRKIARATHNISSWRIRSDNGVQFQDCDDDGETAAGSRLLHLLTMMDVWNVIVVVSRWYGGIQLGPDRFKHINSAAREAVIRSGLTYLDANESTSNTHRRKKK</sequence>
<evidence type="ECO:0000313" key="9">
    <source>
        <dbReference type="EMBL" id="EAZ62755.2"/>
    </source>
</evidence>
<keyword evidence="3" id="KW-0963">Cytoplasm</keyword>
<dbReference type="InterPro" id="IPR006575">
    <property type="entry name" value="RWD_dom"/>
</dbReference>
<dbReference type="InterPro" id="IPR036956">
    <property type="entry name" value="Impact_N_sf"/>
</dbReference>
<evidence type="ECO:0000313" key="10">
    <source>
        <dbReference type="Proteomes" id="UP000002258"/>
    </source>
</evidence>
<dbReference type="FunCoup" id="A3GH43">
    <property type="interactions" value="405"/>
</dbReference>
<evidence type="ECO:0000256" key="5">
    <source>
        <dbReference type="ARBA" id="ARBA00022845"/>
    </source>
</evidence>
<gene>
    <name evidence="9" type="ORF">PICST_39512</name>
</gene>
<dbReference type="GO" id="GO:0005737">
    <property type="term" value="C:cytoplasm"/>
    <property type="evidence" value="ECO:0007669"/>
    <property type="project" value="UniProtKB-SubCell"/>
</dbReference>
<comment type="caution">
    <text evidence="9">The sequence shown here is derived from an EMBL/GenBank/DDBJ whole genome shotgun (WGS) entry which is preliminary data.</text>
</comment>
<dbReference type="GO" id="GO:0031333">
    <property type="term" value="P:negative regulation of protein-containing complex assembly"/>
    <property type="evidence" value="ECO:0007669"/>
    <property type="project" value="EnsemblFungi"/>
</dbReference>
<dbReference type="HOGENOM" id="CLU_045276_0_1_1"/>
<keyword evidence="10" id="KW-1185">Reference proteome</keyword>
<dbReference type="GO" id="GO:0140469">
    <property type="term" value="P:GCN2-mediated signaling"/>
    <property type="evidence" value="ECO:0007669"/>
    <property type="project" value="EnsemblFungi"/>
</dbReference>
<dbReference type="OrthoDB" id="69641at2759"/>
<dbReference type="InterPro" id="IPR020568">
    <property type="entry name" value="Ribosomal_Su5_D2-typ_SF"/>
</dbReference>
<evidence type="ECO:0000256" key="1">
    <source>
        <dbReference type="ARBA" id="ARBA00004496"/>
    </source>
</evidence>
<dbReference type="InParanoid" id="A3GH43"/>
<dbReference type="Gene3D" id="3.10.110.10">
    <property type="entry name" value="Ubiquitin Conjugating Enzyme"/>
    <property type="match status" value="1"/>
</dbReference>
<keyword evidence="7" id="KW-0175">Coiled coil</keyword>
<dbReference type="CDD" id="cd23822">
    <property type="entry name" value="RWD_ScYIH1-like"/>
    <property type="match status" value="1"/>
</dbReference>
<dbReference type="PROSITE" id="PS00910">
    <property type="entry name" value="UPF0029"/>
    <property type="match status" value="1"/>
</dbReference>
<evidence type="ECO:0000256" key="3">
    <source>
        <dbReference type="ARBA" id="ARBA00022490"/>
    </source>
</evidence>
<dbReference type="GO" id="GO:0003785">
    <property type="term" value="F:actin monomer binding"/>
    <property type="evidence" value="ECO:0007669"/>
    <property type="project" value="EnsemblFungi"/>
</dbReference>
<dbReference type="AlphaFoldDB" id="A3GH43"/>
<dbReference type="InterPro" id="IPR023582">
    <property type="entry name" value="Impact"/>
</dbReference>
<dbReference type="OMA" id="HLMQVMD"/>
<dbReference type="PANTHER" id="PTHR16301:SF25">
    <property type="entry name" value="PROTEIN IMPACT"/>
    <property type="match status" value="1"/>
</dbReference>
<comment type="similarity">
    <text evidence="2">Belongs to the IMPACT family.</text>
</comment>
<dbReference type="SUPFAM" id="SSF54495">
    <property type="entry name" value="UBC-like"/>
    <property type="match status" value="1"/>
</dbReference>
<dbReference type="eggNOG" id="KOG3299">
    <property type="taxonomic scope" value="Eukaryota"/>
</dbReference>
<dbReference type="PANTHER" id="PTHR16301">
    <property type="entry name" value="IMPACT-RELATED"/>
    <property type="match status" value="1"/>
</dbReference>
<dbReference type="InterPro" id="IPR001498">
    <property type="entry name" value="Impact_N"/>
</dbReference>
<evidence type="ECO:0000259" key="8">
    <source>
        <dbReference type="PROSITE" id="PS50908"/>
    </source>
</evidence>
<dbReference type="SUPFAM" id="SSF54211">
    <property type="entry name" value="Ribosomal protein S5 domain 2-like"/>
    <property type="match status" value="1"/>
</dbReference>
<dbReference type="GO" id="GO:0006446">
    <property type="term" value="P:regulation of translational initiation"/>
    <property type="evidence" value="ECO:0007669"/>
    <property type="project" value="TreeGrafter"/>
</dbReference>
<dbReference type="GO" id="GO:0034198">
    <property type="term" value="P:cellular response to amino acid starvation"/>
    <property type="evidence" value="ECO:0007669"/>
    <property type="project" value="EnsemblFungi"/>
</dbReference>
<evidence type="ECO:0000256" key="4">
    <source>
        <dbReference type="ARBA" id="ARBA00022491"/>
    </source>
</evidence>
<dbReference type="STRING" id="322104.A3GH43"/>
<dbReference type="InterPro" id="IPR020569">
    <property type="entry name" value="UPF0029_Impact_CS"/>
</dbReference>
<comment type="subcellular location">
    <subcellularLocation>
        <location evidence="1">Cytoplasm</location>
    </subcellularLocation>
</comment>
<protein>
    <recommendedName>
        <fullName evidence="8">RWD domain-containing protein</fullName>
    </recommendedName>
</protein>
<feature type="coiled-coil region" evidence="7">
    <location>
        <begin position="96"/>
        <end position="126"/>
    </location>
</feature>
<dbReference type="Gene3D" id="3.30.230.30">
    <property type="entry name" value="Impact, N-terminal domain"/>
    <property type="match status" value="1"/>
</dbReference>
<feature type="domain" description="RWD" evidence="8">
    <location>
        <begin position="8"/>
        <end position="106"/>
    </location>
</feature>
<dbReference type="Pfam" id="PF05773">
    <property type="entry name" value="RWD"/>
    <property type="match status" value="1"/>
</dbReference>